<dbReference type="PANTHER" id="PTHR11125:SF14">
    <property type="entry name" value="TRANSCRIPTION ELONGATION FACTOR SPT5 HOMOLOG 1"/>
    <property type="match status" value="1"/>
</dbReference>
<dbReference type="InterPro" id="IPR041978">
    <property type="entry name" value="KOW_Spt5_5"/>
</dbReference>
<reference evidence="3 4" key="1">
    <citation type="journal article" date="2021" name="BMC Genomics">
        <title>Datura genome reveals duplications of psychoactive alkaloid biosynthetic genes and high mutation rate following tissue culture.</title>
        <authorList>
            <person name="Rajewski A."/>
            <person name="Carter-House D."/>
            <person name="Stajich J."/>
            <person name="Litt A."/>
        </authorList>
    </citation>
    <scope>NUCLEOTIDE SEQUENCE [LARGE SCALE GENOMIC DNA]</scope>
    <source>
        <strain evidence="3">AR-01</strain>
    </source>
</reference>
<dbReference type="InterPro" id="IPR039659">
    <property type="entry name" value="SPT5"/>
</dbReference>
<comment type="caution">
    <text evidence="3">The sequence shown here is derived from an EMBL/GenBank/DDBJ whole genome shotgun (WGS) entry which is preliminary data.</text>
</comment>
<dbReference type="Pfam" id="PF23290">
    <property type="entry name" value="KOW5_SPT5"/>
    <property type="match status" value="1"/>
</dbReference>
<name>A0ABS8VI92_DATST</name>
<dbReference type="InterPro" id="IPR014722">
    <property type="entry name" value="Rib_uL2_dom2"/>
</dbReference>
<evidence type="ECO:0000259" key="2">
    <source>
        <dbReference type="SMART" id="SM00739"/>
    </source>
</evidence>
<dbReference type="InterPro" id="IPR005824">
    <property type="entry name" value="KOW"/>
</dbReference>
<proteinExistence type="predicted"/>
<organism evidence="3 4">
    <name type="scientific">Datura stramonium</name>
    <name type="common">Jimsonweed</name>
    <name type="synonym">Common thornapple</name>
    <dbReference type="NCBI Taxonomy" id="4076"/>
    <lineage>
        <taxon>Eukaryota</taxon>
        <taxon>Viridiplantae</taxon>
        <taxon>Streptophyta</taxon>
        <taxon>Embryophyta</taxon>
        <taxon>Tracheophyta</taxon>
        <taxon>Spermatophyta</taxon>
        <taxon>Magnoliopsida</taxon>
        <taxon>eudicotyledons</taxon>
        <taxon>Gunneridae</taxon>
        <taxon>Pentapetalae</taxon>
        <taxon>asterids</taxon>
        <taxon>lamiids</taxon>
        <taxon>Solanales</taxon>
        <taxon>Solanaceae</taxon>
        <taxon>Solanoideae</taxon>
        <taxon>Datureae</taxon>
        <taxon>Datura</taxon>
    </lineage>
</organism>
<dbReference type="Gene3D" id="2.30.30.30">
    <property type="match status" value="2"/>
</dbReference>
<accession>A0ABS8VI92</accession>
<dbReference type="EMBL" id="JACEIK010004846">
    <property type="protein sequence ID" value="MCD9646574.1"/>
    <property type="molecule type" value="Genomic_DNA"/>
</dbReference>
<feature type="domain" description="KOW" evidence="2">
    <location>
        <begin position="153"/>
        <end position="180"/>
    </location>
</feature>
<dbReference type="PANTHER" id="PTHR11125">
    <property type="entry name" value="SUPPRESSOR OF TY 5"/>
    <property type="match status" value="1"/>
</dbReference>
<sequence length="255" mass="29022">MKFKNGFLYKSVSIKSISNKVQANPDDLEKFRGARDENNNNDTESLAFSRLLAKYQKKKDFKEGDRVVVLNGKLKSIKGRILKVVDDIAYLKPESEGLPESVAIHNKDLTKIFELGDHVKVVSGGNEANFRRRPPPPPPPPKKGYGFGRVRRDPLVNARIKIRKGPYNGMAGTVVEVRGNRVRVELEAQMNFAYVDRNQIYENMEVDNSICAEEPYGLGGETPMYRPWMTPTRYSSARPIHEGMRTPMRNRAWNP</sequence>
<dbReference type="Pfam" id="PF23284">
    <property type="entry name" value="KOW2_Spt5"/>
    <property type="match status" value="1"/>
</dbReference>
<feature type="region of interest" description="Disordered" evidence="1">
    <location>
        <begin position="126"/>
        <end position="148"/>
    </location>
</feature>
<evidence type="ECO:0000256" key="1">
    <source>
        <dbReference type="SAM" id="MobiDB-lite"/>
    </source>
</evidence>
<dbReference type="Proteomes" id="UP000823775">
    <property type="component" value="Unassembled WGS sequence"/>
</dbReference>
<feature type="domain" description="KOW" evidence="2">
    <location>
        <begin position="60"/>
        <end position="87"/>
    </location>
</feature>
<dbReference type="InterPro" id="IPR008991">
    <property type="entry name" value="Translation_prot_SH3-like_sf"/>
</dbReference>
<dbReference type="InterPro" id="IPR041975">
    <property type="entry name" value="KOW_Spt5_2"/>
</dbReference>
<evidence type="ECO:0000313" key="4">
    <source>
        <dbReference type="Proteomes" id="UP000823775"/>
    </source>
</evidence>
<dbReference type="SUPFAM" id="SSF50104">
    <property type="entry name" value="Translation proteins SH3-like domain"/>
    <property type="match status" value="1"/>
</dbReference>
<keyword evidence="4" id="KW-1185">Reference proteome</keyword>
<dbReference type="SMART" id="SM00739">
    <property type="entry name" value="KOW"/>
    <property type="match status" value="2"/>
</dbReference>
<gene>
    <name evidence="3" type="ORF">HAX54_036510</name>
</gene>
<protein>
    <recommendedName>
        <fullName evidence="2">KOW domain-containing protein</fullName>
    </recommendedName>
</protein>
<evidence type="ECO:0000313" key="3">
    <source>
        <dbReference type="EMBL" id="MCD9646574.1"/>
    </source>
</evidence>